<proteinExistence type="inferred from homology"/>
<dbReference type="GO" id="GO:0003676">
    <property type="term" value="F:nucleic acid binding"/>
    <property type="evidence" value="ECO:0007669"/>
    <property type="project" value="InterPro"/>
</dbReference>
<evidence type="ECO:0000256" key="2">
    <source>
        <dbReference type="SAM" id="MobiDB-lite"/>
    </source>
</evidence>
<dbReference type="OrthoDB" id="2065409at2"/>
<evidence type="ECO:0000313" key="5">
    <source>
        <dbReference type="EMBL" id="TKB50303.1"/>
    </source>
</evidence>
<dbReference type="PANTHER" id="PTHR35004">
    <property type="entry name" value="TRANSPOSASE RV3428C-RELATED"/>
    <property type="match status" value="1"/>
</dbReference>
<feature type="domain" description="HTH IS408-type" evidence="3">
    <location>
        <begin position="4"/>
        <end position="83"/>
    </location>
</feature>
<dbReference type="PANTHER" id="PTHR35004:SF8">
    <property type="entry name" value="TRANSPOSASE RV3428C-RELATED"/>
    <property type="match status" value="1"/>
</dbReference>
<organism evidence="5 6">
    <name type="scientific">Ferrimonas sediminicola</name>
    <dbReference type="NCBI Taxonomy" id="2569538"/>
    <lineage>
        <taxon>Bacteria</taxon>
        <taxon>Pseudomonadati</taxon>
        <taxon>Pseudomonadota</taxon>
        <taxon>Gammaproteobacteria</taxon>
        <taxon>Alteromonadales</taxon>
        <taxon>Ferrimonadaceae</taxon>
        <taxon>Ferrimonas</taxon>
    </lineage>
</organism>
<dbReference type="InterPro" id="IPR017895">
    <property type="entry name" value="HTH_IS408/IS1162_type"/>
</dbReference>
<protein>
    <submittedName>
        <fullName evidence="5">IS21 family transposase</fullName>
    </submittedName>
</protein>
<dbReference type="EMBL" id="SWCI01000002">
    <property type="protein sequence ID" value="TKB50303.1"/>
    <property type="molecule type" value="Genomic_DNA"/>
</dbReference>
<feature type="region of interest" description="Disordered" evidence="2">
    <location>
        <begin position="480"/>
        <end position="502"/>
    </location>
</feature>
<evidence type="ECO:0000256" key="1">
    <source>
        <dbReference type="ARBA" id="ARBA00009277"/>
    </source>
</evidence>
<dbReference type="Pfam" id="PF22483">
    <property type="entry name" value="Mu-transpos_C_2"/>
    <property type="match status" value="1"/>
</dbReference>
<dbReference type="SUPFAM" id="SSF53098">
    <property type="entry name" value="Ribonuclease H-like"/>
    <property type="match status" value="1"/>
</dbReference>
<evidence type="ECO:0000259" key="3">
    <source>
        <dbReference type="PROSITE" id="PS50532"/>
    </source>
</evidence>
<dbReference type="PROSITE" id="PS50994">
    <property type="entry name" value="INTEGRASE"/>
    <property type="match status" value="1"/>
</dbReference>
<dbReference type="InterPro" id="IPR001584">
    <property type="entry name" value="Integrase_cat-core"/>
</dbReference>
<keyword evidence="6" id="KW-1185">Reference proteome</keyword>
<dbReference type="Gene3D" id="3.30.420.10">
    <property type="entry name" value="Ribonuclease H-like superfamily/Ribonuclease H"/>
    <property type="match status" value="1"/>
</dbReference>
<dbReference type="GO" id="GO:0015074">
    <property type="term" value="P:DNA integration"/>
    <property type="evidence" value="ECO:0007669"/>
    <property type="project" value="InterPro"/>
</dbReference>
<sequence>MKQIKEVLRLKYCAGLSNRDIARCLKIGASTVSELLTRCKSAGLGWPLDDGITDTQLSSRLYPQSLPSRGKRPLDFPTMHRELKRPAMTKLLLWQEYYQDEPESAYHYSQFCELYGRWINRQKRSMRQHHRAGEKLFIDFCGPTVPIVNPETGETYPAQIFVATLGASNYTYVEACRSQNSESWLMAHCNAFEFFGGVPQILVPDNLKAAVTKADRYEPVLNQNYARLARHYNTVVIPARPYKPKDKAKAENAVLIVERWILMRLRNQLFHSLGALNQALKQLLAELSDRPQRILSGSRRELFDHLDKPALLPLPSYRYEYVDSRRAKVGPDYHILYQKHAYSVPHALVGEPIELEASARLVRLYHRGQLIAQHPRSHKPGGFSTVDEHMPQSHQSQRWSPERLLGWGANIGPGTREVVAQLLRARHHPEQAYRSCLGLLNLSRQYSNAGLENACQKALLLERPQLKTVRNLLKRPGEVQGELPLDNEPPAHTNLRGPGYFN</sequence>
<comment type="similarity">
    <text evidence="1">Belongs to the transposase IS21/IS408/IS1162 family.</text>
</comment>
<feature type="domain" description="Integrase catalytic" evidence="4">
    <location>
        <begin position="128"/>
        <end position="321"/>
    </location>
</feature>
<comment type="caution">
    <text evidence="5">The sequence shown here is derived from an EMBL/GenBank/DDBJ whole genome shotgun (WGS) entry which is preliminary data.</text>
</comment>
<dbReference type="InterPro" id="IPR012337">
    <property type="entry name" value="RNaseH-like_sf"/>
</dbReference>
<dbReference type="Gene3D" id="1.10.10.10">
    <property type="entry name" value="Winged helix-like DNA-binding domain superfamily/Winged helix DNA-binding domain"/>
    <property type="match status" value="1"/>
</dbReference>
<gene>
    <name evidence="5" type="ORF">FCL40_03850</name>
</gene>
<accession>A0A4V5NYI7</accession>
<dbReference type="Pfam" id="PF00665">
    <property type="entry name" value="rve"/>
    <property type="match status" value="1"/>
</dbReference>
<evidence type="ECO:0000259" key="4">
    <source>
        <dbReference type="PROSITE" id="PS50994"/>
    </source>
</evidence>
<dbReference type="PROSITE" id="PS50532">
    <property type="entry name" value="HTH_IS408"/>
    <property type="match status" value="1"/>
</dbReference>
<dbReference type="InterPro" id="IPR036397">
    <property type="entry name" value="RNaseH_sf"/>
</dbReference>
<dbReference type="NCBIfam" id="NF033546">
    <property type="entry name" value="transpos_IS21"/>
    <property type="match status" value="1"/>
</dbReference>
<name>A0A4V5NYI7_9GAMM</name>
<evidence type="ECO:0000313" key="6">
    <source>
        <dbReference type="Proteomes" id="UP000305674"/>
    </source>
</evidence>
<dbReference type="Proteomes" id="UP000305674">
    <property type="component" value="Unassembled WGS sequence"/>
</dbReference>
<reference evidence="5 6" key="1">
    <citation type="submission" date="2019-04" db="EMBL/GenBank/DDBJ databases">
        <authorList>
            <person name="Hwang J.C."/>
        </authorList>
    </citation>
    <scope>NUCLEOTIDE SEQUENCE [LARGE SCALE GENOMIC DNA]</scope>
    <source>
        <strain evidence="5 6">IMCC35001</strain>
    </source>
</reference>
<dbReference type="InterPro" id="IPR054353">
    <property type="entry name" value="IstA-like_C"/>
</dbReference>
<dbReference type="AlphaFoldDB" id="A0A4V5NYI7"/>
<dbReference type="InterPro" id="IPR036388">
    <property type="entry name" value="WH-like_DNA-bd_sf"/>
</dbReference>